<dbReference type="EMBL" id="BMYQ01000002">
    <property type="protein sequence ID" value="GGW24853.1"/>
    <property type="molecule type" value="Genomic_DNA"/>
</dbReference>
<dbReference type="InterPro" id="IPR015378">
    <property type="entry name" value="Transposase-like_Mu_C"/>
</dbReference>
<organism evidence="2 3">
    <name type="scientific">Gemmobacter lanyuensis</name>
    <dbReference type="NCBI Taxonomy" id="1054497"/>
    <lineage>
        <taxon>Bacteria</taxon>
        <taxon>Pseudomonadati</taxon>
        <taxon>Pseudomonadota</taxon>
        <taxon>Alphaproteobacteria</taxon>
        <taxon>Rhodobacterales</taxon>
        <taxon>Paracoccaceae</taxon>
        <taxon>Gemmobacter</taxon>
    </lineage>
</organism>
<evidence type="ECO:0000313" key="3">
    <source>
        <dbReference type="Proteomes" id="UP000628984"/>
    </source>
</evidence>
<sequence>MANTNIAVHPTFSIDMHHLYKIGGDEWRFAYETNGTVTFSAIADAHRKLTYDVGTLNRLNGAGLIEVYPFGLMPEHLRPSLSLTYDDIFLTGLSRGAKKRLDARHAMVRAYLDLKDENAFKVNDDEIKAAMSDIRTAAEAYLIEEMPDPEQDAKLAAYEAGEGVKPRSKLRVERPDAVSARTLRKWVAAYKKGGKKALLDCEDNRGNTNSRFTVAEMALMAKTITHEFLNLQRKPVSVVFVDVKLAFEKENKLRAERGEAELRIPGREAVRQFTRKMDKFRVMVARYGQQEAMKRMRPVKDGMEADRPLQIVSMDEMKIDLLTMLVKSGLLSMIAGDDDTKQLEQLISTMRWWLAMAIDYRTRCILGMVLTPNPKTSSAIKCLQMVVSDKGQFVDQIGALTPWSMFGTPETLFVDNGSAFKSTVFTNACVDLGITKVQTIAGQPGMRGKMESCFNTMQQTLFPRLSGRTFGDVVTRANHPAEARACLSLEDLAYALVRWIVDIYHNTPHEGLGGRTPLQQWEADLADGNYPLLAAPSLRRKRLAFGIPVTRKVQKDGIRVMGIRYTSAQLAAWYLKKGVADVDVRWFDGNIGSIEVHLDGAWFEVPAVSDIFRNVDATTWAEVRRALRARDKDRQEWDEAVVLQAISDIEALNAERKLAYSVIDHGWDEKRFAAVEREAMTSFEMVEPRATLAETSDGYGRSIMPVMPLRVTPAEEAVRAANAAAPSQATWAFKK</sequence>
<gene>
    <name evidence="2" type="ORF">GCM10011452_10330</name>
</gene>
<name>A0A918MIP0_9RHOB</name>
<dbReference type="RefSeq" id="WP_189632777.1">
    <property type="nucleotide sequence ID" value="NZ_BMYQ01000002.1"/>
</dbReference>
<dbReference type="PANTHER" id="PTHR35004">
    <property type="entry name" value="TRANSPOSASE RV3428C-RELATED"/>
    <property type="match status" value="1"/>
</dbReference>
<dbReference type="Proteomes" id="UP000628984">
    <property type="component" value="Unassembled WGS sequence"/>
</dbReference>
<dbReference type="AlphaFoldDB" id="A0A918MIP0"/>
<dbReference type="GO" id="GO:0003676">
    <property type="term" value="F:nucleic acid binding"/>
    <property type="evidence" value="ECO:0007669"/>
    <property type="project" value="InterPro"/>
</dbReference>
<dbReference type="GO" id="GO:0015074">
    <property type="term" value="P:DNA integration"/>
    <property type="evidence" value="ECO:0007669"/>
    <property type="project" value="InterPro"/>
</dbReference>
<dbReference type="Gene3D" id="3.30.420.10">
    <property type="entry name" value="Ribonuclease H-like superfamily/Ribonuclease H"/>
    <property type="match status" value="1"/>
</dbReference>
<comment type="caution">
    <text evidence="2">The sequence shown here is derived from an EMBL/GenBank/DDBJ whole genome shotgun (WGS) entry which is preliminary data.</text>
</comment>
<keyword evidence="3" id="KW-1185">Reference proteome</keyword>
<proteinExistence type="predicted"/>
<reference evidence="2" key="2">
    <citation type="submission" date="2020-09" db="EMBL/GenBank/DDBJ databases">
        <authorList>
            <person name="Sun Q."/>
            <person name="Kim S."/>
        </authorList>
    </citation>
    <scope>NUCLEOTIDE SEQUENCE</scope>
    <source>
        <strain evidence="2">KCTC 23714</strain>
    </source>
</reference>
<evidence type="ECO:0000259" key="1">
    <source>
        <dbReference type="PROSITE" id="PS50994"/>
    </source>
</evidence>
<feature type="domain" description="Integrase catalytic" evidence="1">
    <location>
        <begin position="304"/>
        <end position="525"/>
    </location>
</feature>
<dbReference type="PROSITE" id="PS50994">
    <property type="entry name" value="INTEGRASE"/>
    <property type="match status" value="1"/>
</dbReference>
<dbReference type="InterPro" id="IPR012337">
    <property type="entry name" value="RNaseH-like_sf"/>
</dbReference>
<accession>A0A918MIP0</accession>
<dbReference type="PANTHER" id="PTHR35004:SF6">
    <property type="entry name" value="TRANSPOSASE"/>
    <property type="match status" value="1"/>
</dbReference>
<dbReference type="Pfam" id="PF09299">
    <property type="entry name" value="Mu-transpos_C"/>
    <property type="match status" value="1"/>
</dbReference>
<evidence type="ECO:0000313" key="2">
    <source>
        <dbReference type="EMBL" id="GGW24853.1"/>
    </source>
</evidence>
<dbReference type="InterPro" id="IPR036397">
    <property type="entry name" value="RNaseH_sf"/>
</dbReference>
<reference evidence="2" key="1">
    <citation type="journal article" date="2014" name="Int. J. Syst. Evol. Microbiol.">
        <title>Complete genome sequence of Corynebacterium casei LMG S-19264T (=DSM 44701T), isolated from a smear-ripened cheese.</title>
        <authorList>
            <consortium name="US DOE Joint Genome Institute (JGI-PGF)"/>
            <person name="Walter F."/>
            <person name="Albersmeier A."/>
            <person name="Kalinowski J."/>
            <person name="Ruckert C."/>
        </authorList>
    </citation>
    <scope>NUCLEOTIDE SEQUENCE</scope>
    <source>
        <strain evidence="2">KCTC 23714</strain>
    </source>
</reference>
<dbReference type="InterPro" id="IPR001584">
    <property type="entry name" value="Integrase_cat-core"/>
</dbReference>
<dbReference type="SUPFAM" id="SSF53098">
    <property type="entry name" value="Ribonuclease H-like"/>
    <property type="match status" value="1"/>
</dbReference>
<protein>
    <submittedName>
        <fullName evidence="2">Integrase</fullName>
    </submittedName>
</protein>